<dbReference type="InterPro" id="IPR001110">
    <property type="entry name" value="UPF0012_CS"/>
</dbReference>
<feature type="region of interest" description="Disordered" evidence="2">
    <location>
        <begin position="279"/>
        <end position="309"/>
    </location>
</feature>
<sequence length="309" mass="33930">MTPFAIAGMQLPISGIQDNLPHLGARLDYLMHLFPWVQMVVFSELASYGPSPAHAQPLPGPAERTFQEMAARYRLWLVNGSMFEMHEGKIYNTSSVIDPAGRVIGRYRKMFPFRPYEAGVESGTEPLVFDIPDVGRFAVTICYDMWFPETTRAVACQGAEVILHPSLTTTIDREVELSIARASAAMNQCFFLDINGVGDGGNGRSVIVGPAGDVLYQAGTSEEIIPLEIDLDRVRRSREIGLRGLGQPLKSFRDHPAPFDFYARVPESEYLGKLGPLVIPQRGSRAGLPDTDKGTRRTTPSAKTKGASS</sequence>
<dbReference type="PANTHER" id="PTHR23088:SF27">
    <property type="entry name" value="DEAMINATED GLUTATHIONE AMIDASE"/>
    <property type="match status" value="1"/>
</dbReference>
<comment type="caution">
    <text evidence="4">The sequence shown here is derived from an EMBL/GenBank/DDBJ whole genome shotgun (WGS) entry which is preliminary data.</text>
</comment>
<evidence type="ECO:0000313" key="5">
    <source>
        <dbReference type="Proteomes" id="UP000697710"/>
    </source>
</evidence>
<dbReference type="PROSITE" id="PS50263">
    <property type="entry name" value="CN_HYDROLASE"/>
    <property type="match status" value="1"/>
</dbReference>
<comment type="similarity">
    <text evidence="1">Belongs to the carbon-nitrogen hydrolase superfamily. NIT1/NIT2 family.</text>
</comment>
<dbReference type="Pfam" id="PF00795">
    <property type="entry name" value="CN_hydrolase"/>
    <property type="match status" value="1"/>
</dbReference>
<gene>
    <name evidence="4" type="ORF">KC729_09680</name>
</gene>
<organism evidence="4 5">
    <name type="scientific">Eiseniibacteriota bacterium</name>
    <dbReference type="NCBI Taxonomy" id="2212470"/>
    <lineage>
        <taxon>Bacteria</taxon>
        <taxon>Candidatus Eiseniibacteriota</taxon>
    </lineage>
</organism>
<dbReference type="AlphaFoldDB" id="A0A956M0Z9"/>
<dbReference type="Proteomes" id="UP000697710">
    <property type="component" value="Unassembled WGS sequence"/>
</dbReference>
<reference evidence="4" key="1">
    <citation type="submission" date="2020-04" db="EMBL/GenBank/DDBJ databases">
        <authorList>
            <person name="Zhang T."/>
        </authorList>
    </citation>
    <scope>NUCLEOTIDE SEQUENCE</scope>
    <source>
        <strain evidence="4">HKST-UBA01</strain>
    </source>
</reference>
<evidence type="ECO:0000256" key="1">
    <source>
        <dbReference type="ARBA" id="ARBA00010613"/>
    </source>
</evidence>
<keyword evidence="4" id="KW-0378">Hydrolase</keyword>
<feature type="domain" description="CN hydrolase" evidence="3">
    <location>
        <begin position="1"/>
        <end position="231"/>
    </location>
</feature>
<dbReference type="InterPro" id="IPR003010">
    <property type="entry name" value="C-N_Hydrolase"/>
</dbReference>
<reference evidence="4" key="2">
    <citation type="journal article" date="2021" name="Microbiome">
        <title>Successional dynamics and alternative stable states in a saline activated sludge microbial community over 9 years.</title>
        <authorList>
            <person name="Wang Y."/>
            <person name="Ye J."/>
            <person name="Ju F."/>
            <person name="Liu L."/>
            <person name="Boyd J.A."/>
            <person name="Deng Y."/>
            <person name="Parks D.H."/>
            <person name="Jiang X."/>
            <person name="Yin X."/>
            <person name="Woodcroft B.J."/>
            <person name="Tyson G.W."/>
            <person name="Hugenholtz P."/>
            <person name="Polz M.F."/>
            <person name="Zhang T."/>
        </authorList>
    </citation>
    <scope>NUCLEOTIDE SEQUENCE</scope>
    <source>
        <strain evidence="4">HKST-UBA01</strain>
    </source>
</reference>
<dbReference type="CDD" id="cd07197">
    <property type="entry name" value="nitrilase"/>
    <property type="match status" value="1"/>
</dbReference>
<dbReference type="SUPFAM" id="SSF56317">
    <property type="entry name" value="Carbon-nitrogen hydrolase"/>
    <property type="match status" value="1"/>
</dbReference>
<evidence type="ECO:0000313" key="4">
    <source>
        <dbReference type="EMBL" id="MCA9727940.1"/>
    </source>
</evidence>
<evidence type="ECO:0000259" key="3">
    <source>
        <dbReference type="PROSITE" id="PS50263"/>
    </source>
</evidence>
<dbReference type="InterPro" id="IPR036526">
    <property type="entry name" value="C-N_Hydrolase_sf"/>
</dbReference>
<dbReference type="PANTHER" id="PTHR23088">
    <property type="entry name" value="NITRILASE-RELATED"/>
    <property type="match status" value="1"/>
</dbReference>
<proteinExistence type="inferred from homology"/>
<evidence type="ECO:0000256" key="2">
    <source>
        <dbReference type="SAM" id="MobiDB-lite"/>
    </source>
</evidence>
<dbReference type="PROSITE" id="PS01227">
    <property type="entry name" value="UPF0012"/>
    <property type="match status" value="1"/>
</dbReference>
<dbReference type="Gene3D" id="3.60.110.10">
    <property type="entry name" value="Carbon-nitrogen hydrolase"/>
    <property type="match status" value="1"/>
</dbReference>
<dbReference type="GO" id="GO:0016787">
    <property type="term" value="F:hydrolase activity"/>
    <property type="evidence" value="ECO:0007669"/>
    <property type="project" value="UniProtKB-KW"/>
</dbReference>
<accession>A0A956M0Z9</accession>
<feature type="compositionally biased region" description="Polar residues" evidence="2">
    <location>
        <begin position="297"/>
        <end position="309"/>
    </location>
</feature>
<dbReference type="EMBL" id="JAGQHR010000265">
    <property type="protein sequence ID" value="MCA9727940.1"/>
    <property type="molecule type" value="Genomic_DNA"/>
</dbReference>
<name>A0A956M0Z9_UNCEI</name>
<protein>
    <submittedName>
        <fullName evidence="4">Carbon-nitrogen hydrolase family protein</fullName>
    </submittedName>
</protein>